<feature type="transmembrane region" description="Helical" evidence="16">
    <location>
        <begin position="685"/>
        <end position="706"/>
    </location>
</feature>
<evidence type="ECO:0000256" key="16">
    <source>
        <dbReference type="SAM" id="Phobius"/>
    </source>
</evidence>
<dbReference type="InterPro" id="IPR019594">
    <property type="entry name" value="Glu/Gly-bd"/>
</dbReference>
<dbReference type="Proteomes" id="UP000026960">
    <property type="component" value="Chromosome 6"/>
</dbReference>
<protein>
    <recommendedName>
        <fullName evidence="13">Glutamate receptor</fullName>
    </recommendedName>
</protein>
<evidence type="ECO:0000313" key="18">
    <source>
        <dbReference type="EnsemblPlants" id="OBART06G05740.1"/>
    </source>
</evidence>
<dbReference type="FunFam" id="1.10.287.70:FF:000037">
    <property type="entry name" value="Glutamate receptor"/>
    <property type="match status" value="1"/>
</dbReference>
<evidence type="ECO:0000256" key="3">
    <source>
        <dbReference type="ARBA" id="ARBA00022448"/>
    </source>
</evidence>
<dbReference type="SUPFAM" id="SSF53850">
    <property type="entry name" value="Periplasmic binding protein-like II"/>
    <property type="match status" value="1"/>
</dbReference>
<keyword evidence="7 13" id="KW-0406">Ion transport</keyword>
<keyword evidence="12 13" id="KW-0407">Ion channel</keyword>
<dbReference type="Gene3D" id="3.40.50.2300">
    <property type="match status" value="3"/>
</dbReference>
<proteinExistence type="inferred from homology"/>
<dbReference type="HOGENOM" id="CLU_007358_0_2_1"/>
<keyword evidence="14" id="KW-1015">Disulfide bond</keyword>
<evidence type="ECO:0000256" key="12">
    <source>
        <dbReference type="ARBA" id="ARBA00023303"/>
    </source>
</evidence>
<evidence type="ECO:0000256" key="2">
    <source>
        <dbReference type="ARBA" id="ARBA00008685"/>
    </source>
</evidence>
<sequence length="774" mass="83946">MDYLSLLVVLAVEELMNKNAQVEAIIGPQTSAEVELFAGIAIRNHIPILSFSPTTSPALSSPPTRFFVRTAASIASQAAPIAAILDVFSWRAAVLLHEDSLYGIGILPALVHAFQVQGQLLAGSYGARGVVAGMMSEGYAWIATAGVGAAADGLSPDDIEHMQGVVSLRPYVQPTGQVRSFTRRLKARFRRDNPGIADEDDDDDVAHTSASLLWLYDTAWAAAAAADRCLHQSSNAREEHNTTTLVDGERQVSAYEVVNIIGSGARTVGFWTPELGVSQDMARRRPKSGSNEELKQILWPGETAAVPIGWSESANGRPLRVAVPVKVGFNQFVAIRRQQNQTSAGGAMITGFCIDVFQAVMAKLAYPVAYQYVPVTDNMLSYDKMVNLVHEMKADVVVADMMITAERMKLVSFTMPFTDSGVSMVVAEKEKANNMWIFLRPLTPGLWITSMAFFFFTGFVVWAIEHRINPRFHGTPCNQFGVVFYFAFSTLVFSHKEKLESNLSKLVVIVWVFTVLIITTSYTANLTSMLTVGQLQPTINELKKGDYVGYQQGSFVQNILKDMGFNEDRLRAYATIDQYAEALNMGSDNGGVSAIIDEVPYLKLFVSQYCQGYAIVGPTYKSGGFGFVFPVGSPLVPDVSRAIVQLAEENRLARIENKWFGEPGSCARKSNSTGDDKLRLKPRSFGGLFLINAAVSSAALLAHLVAVSSLPTELRRRFAVVVAFGVSGRRGGGAPVAMAGGGAEERISEPHQLVGEPPNQNHSAAGTSSTVVVQ</sequence>
<evidence type="ECO:0000256" key="1">
    <source>
        <dbReference type="ARBA" id="ARBA00004141"/>
    </source>
</evidence>
<dbReference type="InterPro" id="IPR015683">
    <property type="entry name" value="Ionotropic_Glu_rcpt"/>
</dbReference>
<dbReference type="GO" id="GO:0016020">
    <property type="term" value="C:membrane"/>
    <property type="evidence" value="ECO:0007669"/>
    <property type="project" value="UniProtKB-SubCell"/>
</dbReference>
<dbReference type="PANTHER" id="PTHR18966">
    <property type="entry name" value="IONOTROPIC GLUTAMATE RECEPTOR"/>
    <property type="match status" value="1"/>
</dbReference>
<feature type="transmembrane region" description="Helical" evidence="16">
    <location>
        <begin position="506"/>
        <end position="524"/>
    </location>
</feature>
<evidence type="ECO:0000313" key="19">
    <source>
        <dbReference type="Proteomes" id="UP000026960"/>
    </source>
</evidence>
<accession>A0A0D3GDN7</accession>
<dbReference type="Gramene" id="OBART06G05740.1">
    <property type="protein sequence ID" value="OBART06G05740.1"/>
    <property type="gene ID" value="OBART06G05740"/>
</dbReference>
<keyword evidence="11 13" id="KW-1071">Ligand-gated ion channel</keyword>
<dbReference type="FunFam" id="3.40.190.10:FF:000054">
    <property type="entry name" value="Glutamate receptor"/>
    <property type="match status" value="1"/>
</dbReference>
<keyword evidence="19" id="KW-1185">Reference proteome</keyword>
<dbReference type="EnsemblPlants" id="OBART06G05740.1">
    <property type="protein sequence ID" value="OBART06G05740.1"/>
    <property type="gene ID" value="OBART06G05740"/>
</dbReference>
<evidence type="ECO:0000256" key="14">
    <source>
        <dbReference type="PIRSR" id="PIRSR037090-50"/>
    </source>
</evidence>
<keyword evidence="4 16" id="KW-0812">Transmembrane</keyword>
<evidence type="ECO:0000256" key="13">
    <source>
        <dbReference type="PIRNR" id="PIRNR037090"/>
    </source>
</evidence>
<feature type="transmembrane region" description="Helical" evidence="16">
    <location>
        <begin position="445"/>
        <end position="464"/>
    </location>
</feature>
<evidence type="ECO:0000256" key="11">
    <source>
        <dbReference type="ARBA" id="ARBA00023286"/>
    </source>
</evidence>
<reference evidence="18" key="2">
    <citation type="submission" date="2015-03" db="UniProtKB">
        <authorList>
            <consortium name="EnsemblPlants"/>
        </authorList>
    </citation>
    <scope>IDENTIFICATION</scope>
</reference>
<dbReference type="PaxDb" id="65489-OBART06G05740.1"/>
<evidence type="ECO:0000256" key="15">
    <source>
        <dbReference type="SAM" id="MobiDB-lite"/>
    </source>
</evidence>
<dbReference type="Gene3D" id="1.10.287.70">
    <property type="match status" value="1"/>
</dbReference>
<feature type="transmembrane region" description="Helical" evidence="16">
    <location>
        <begin position="476"/>
        <end position="494"/>
    </location>
</feature>
<dbReference type="GO" id="GO:0015276">
    <property type="term" value="F:ligand-gated monoatomic ion channel activity"/>
    <property type="evidence" value="ECO:0007669"/>
    <property type="project" value="InterPro"/>
</dbReference>
<dbReference type="InterPro" id="IPR001828">
    <property type="entry name" value="ANF_lig-bd_rcpt"/>
</dbReference>
<evidence type="ECO:0000259" key="17">
    <source>
        <dbReference type="SMART" id="SM00079"/>
    </source>
</evidence>
<dbReference type="SMART" id="SM00079">
    <property type="entry name" value="PBPe"/>
    <property type="match status" value="1"/>
</dbReference>
<comment type="subcellular location">
    <subcellularLocation>
        <location evidence="1">Membrane</location>
        <topology evidence="1">Multi-pass membrane protein</topology>
    </subcellularLocation>
</comment>
<evidence type="ECO:0000256" key="9">
    <source>
        <dbReference type="ARBA" id="ARBA00023170"/>
    </source>
</evidence>
<evidence type="ECO:0000256" key="8">
    <source>
        <dbReference type="ARBA" id="ARBA00023136"/>
    </source>
</evidence>
<evidence type="ECO:0000256" key="5">
    <source>
        <dbReference type="ARBA" id="ARBA00022729"/>
    </source>
</evidence>
<dbReference type="Pfam" id="PF10613">
    <property type="entry name" value="Lig_chan-Glu_bd"/>
    <property type="match status" value="1"/>
</dbReference>
<feature type="region of interest" description="Disordered" evidence="15">
    <location>
        <begin position="752"/>
        <end position="774"/>
    </location>
</feature>
<dbReference type="Pfam" id="PF01094">
    <property type="entry name" value="ANF_receptor"/>
    <property type="match status" value="2"/>
</dbReference>
<comment type="similarity">
    <text evidence="2 13">Belongs to the glutamate-gated ion channel (TC 1.A.10.1) family.</text>
</comment>
<feature type="compositionally biased region" description="Polar residues" evidence="15">
    <location>
        <begin position="758"/>
        <end position="774"/>
    </location>
</feature>
<dbReference type="InterPro" id="IPR017103">
    <property type="entry name" value="Iontropic_Glu_rcpt_pln"/>
</dbReference>
<dbReference type="PIRSF" id="PIRSF037090">
    <property type="entry name" value="Iontro_Glu-like_rcpt_pln"/>
    <property type="match status" value="1"/>
</dbReference>
<dbReference type="InterPro" id="IPR001320">
    <property type="entry name" value="Iontro_rcpt_C"/>
</dbReference>
<keyword evidence="10" id="KW-0325">Glycoprotein</keyword>
<dbReference type="Gene3D" id="3.40.190.10">
    <property type="entry name" value="Periplasmic binding protein-like II"/>
    <property type="match status" value="2"/>
</dbReference>
<dbReference type="STRING" id="65489.A0A0D3GDN7"/>
<dbReference type="AlphaFoldDB" id="A0A0D3GDN7"/>
<evidence type="ECO:0000256" key="4">
    <source>
        <dbReference type="ARBA" id="ARBA00022692"/>
    </source>
</evidence>
<keyword evidence="8 13" id="KW-0472">Membrane</keyword>
<dbReference type="InterPro" id="IPR028082">
    <property type="entry name" value="Peripla_BP_I"/>
</dbReference>
<keyword evidence="3 13" id="KW-0813">Transport</keyword>
<dbReference type="SUPFAM" id="SSF53822">
    <property type="entry name" value="Periplasmic binding protein-like I"/>
    <property type="match status" value="1"/>
</dbReference>
<comment type="function">
    <text evidence="13">Glutamate-gated receptor that probably acts as non-selective cation channel.</text>
</comment>
<keyword evidence="9 13" id="KW-0675">Receptor</keyword>
<evidence type="ECO:0000256" key="7">
    <source>
        <dbReference type="ARBA" id="ARBA00023065"/>
    </source>
</evidence>
<name>A0A0D3GDN7_9ORYZ</name>
<keyword evidence="5" id="KW-0732">Signal</keyword>
<evidence type="ECO:0000256" key="6">
    <source>
        <dbReference type="ARBA" id="ARBA00022989"/>
    </source>
</evidence>
<evidence type="ECO:0000256" key="10">
    <source>
        <dbReference type="ARBA" id="ARBA00023180"/>
    </source>
</evidence>
<feature type="domain" description="Ionotropic glutamate receptor C-terminal" evidence="17">
    <location>
        <begin position="320"/>
        <end position="662"/>
    </location>
</feature>
<organism evidence="18">
    <name type="scientific">Oryza barthii</name>
    <dbReference type="NCBI Taxonomy" id="65489"/>
    <lineage>
        <taxon>Eukaryota</taxon>
        <taxon>Viridiplantae</taxon>
        <taxon>Streptophyta</taxon>
        <taxon>Embryophyta</taxon>
        <taxon>Tracheophyta</taxon>
        <taxon>Spermatophyta</taxon>
        <taxon>Magnoliopsida</taxon>
        <taxon>Liliopsida</taxon>
        <taxon>Poales</taxon>
        <taxon>Poaceae</taxon>
        <taxon>BOP clade</taxon>
        <taxon>Oryzoideae</taxon>
        <taxon>Oryzeae</taxon>
        <taxon>Oryzinae</taxon>
        <taxon>Oryza</taxon>
    </lineage>
</organism>
<dbReference type="CDD" id="cd13686">
    <property type="entry name" value="GluR_Plant"/>
    <property type="match status" value="1"/>
</dbReference>
<dbReference type="eggNOG" id="KOG1052">
    <property type="taxonomic scope" value="Eukaryota"/>
</dbReference>
<reference evidence="18" key="1">
    <citation type="journal article" date="2009" name="Rice">
        <title>De Novo Next Generation Sequencing of Plant Genomes.</title>
        <authorList>
            <person name="Rounsley S."/>
            <person name="Marri P.R."/>
            <person name="Yu Y."/>
            <person name="He R."/>
            <person name="Sisneros N."/>
            <person name="Goicoechea J.L."/>
            <person name="Lee S.J."/>
            <person name="Angelova A."/>
            <person name="Kudrna D."/>
            <person name="Luo M."/>
            <person name="Affourtit J."/>
            <person name="Desany B."/>
            <person name="Knight J."/>
            <person name="Niazi F."/>
            <person name="Egholm M."/>
            <person name="Wing R.A."/>
        </authorList>
    </citation>
    <scope>NUCLEOTIDE SEQUENCE [LARGE SCALE GENOMIC DNA]</scope>
    <source>
        <strain evidence="18">cv. IRGC 105608</strain>
    </source>
</reference>
<dbReference type="Pfam" id="PF00060">
    <property type="entry name" value="Lig_chan"/>
    <property type="match status" value="1"/>
</dbReference>
<feature type="disulfide bond" evidence="14">
    <location>
        <begin position="610"/>
        <end position="666"/>
    </location>
</feature>
<keyword evidence="6 16" id="KW-1133">Transmembrane helix</keyword>
<dbReference type="FunFam" id="3.40.190.10:FF:000195">
    <property type="entry name" value="Glutamate receptor 2.7"/>
    <property type="match status" value="1"/>
</dbReference>